<keyword evidence="6" id="KW-0411">Iron-sulfur</keyword>
<keyword evidence="3" id="KW-0949">S-adenosyl-L-methionine</keyword>
<dbReference type="SFLD" id="SFLDG01387">
    <property type="entry name" value="BtrN-like_SPASM_domain_contain"/>
    <property type="match status" value="1"/>
</dbReference>
<reference evidence="8 9" key="1">
    <citation type="journal article" date="2019" name="Anaerobe">
        <title>Detection of Robinsoniella peoriensis in multiple bone samples of a trauma patient.</title>
        <authorList>
            <person name="Schrottner P."/>
            <person name="Hartwich K."/>
            <person name="Bunk B."/>
            <person name="Schober I."/>
            <person name="Helbig S."/>
            <person name="Rudolph W.W."/>
            <person name="Gunzer F."/>
        </authorList>
    </citation>
    <scope>NUCLEOTIDE SEQUENCE [LARGE SCALE GENOMIC DNA]</scope>
    <source>
        <strain evidence="8 9">DSM 106044</strain>
    </source>
</reference>
<dbReference type="Pfam" id="PF13186">
    <property type="entry name" value="SPASM"/>
    <property type="match status" value="1"/>
</dbReference>
<dbReference type="STRING" id="180332.GCA_000797495_03407"/>
<dbReference type="RefSeq" id="WP_161597452.1">
    <property type="nucleotide sequence ID" value="NZ_QGQD01000104.1"/>
</dbReference>
<evidence type="ECO:0000259" key="7">
    <source>
        <dbReference type="PROSITE" id="PS51918"/>
    </source>
</evidence>
<accession>A0A4U8Q0S5</accession>
<dbReference type="Gene3D" id="3.20.20.70">
    <property type="entry name" value="Aldolase class I"/>
    <property type="match status" value="1"/>
</dbReference>
<keyword evidence="4" id="KW-0479">Metal-binding</keyword>
<evidence type="ECO:0000256" key="6">
    <source>
        <dbReference type="ARBA" id="ARBA00023014"/>
    </source>
</evidence>
<evidence type="ECO:0000256" key="4">
    <source>
        <dbReference type="ARBA" id="ARBA00022723"/>
    </source>
</evidence>
<keyword evidence="9" id="KW-1185">Reference proteome</keyword>
<dbReference type="Proteomes" id="UP000306509">
    <property type="component" value="Unassembled WGS sequence"/>
</dbReference>
<dbReference type="GO" id="GO:0051536">
    <property type="term" value="F:iron-sulfur cluster binding"/>
    <property type="evidence" value="ECO:0007669"/>
    <property type="project" value="UniProtKB-KW"/>
</dbReference>
<dbReference type="CDD" id="cd21109">
    <property type="entry name" value="SPASM"/>
    <property type="match status" value="1"/>
</dbReference>
<dbReference type="GO" id="GO:0003824">
    <property type="term" value="F:catalytic activity"/>
    <property type="evidence" value="ECO:0007669"/>
    <property type="project" value="InterPro"/>
</dbReference>
<dbReference type="SFLD" id="SFLDS00029">
    <property type="entry name" value="Radical_SAM"/>
    <property type="match status" value="1"/>
</dbReference>
<dbReference type="PANTHER" id="PTHR11228">
    <property type="entry name" value="RADICAL SAM DOMAIN PROTEIN"/>
    <property type="match status" value="1"/>
</dbReference>
<comment type="caution">
    <text evidence="8">The sequence shown here is derived from an EMBL/GenBank/DDBJ whole genome shotgun (WGS) entry which is preliminary data.</text>
</comment>
<dbReference type="InterPro" id="IPR013785">
    <property type="entry name" value="Aldolase_TIM"/>
</dbReference>
<comment type="cofactor">
    <cofactor evidence="1">
        <name>[4Fe-4S] cluster</name>
        <dbReference type="ChEBI" id="CHEBI:49883"/>
    </cofactor>
</comment>
<protein>
    <submittedName>
        <fullName evidence="8">Pyrroloquinoline quinone biosynthesis protein PqqE</fullName>
    </submittedName>
</protein>
<evidence type="ECO:0000256" key="5">
    <source>
        <dbReference type="ARBA" id="ARBA00023004"/>
    </source>
</evidence>
<dbReference type="CDD" id="cd01335">
    <property type="entry name" value="Radical_SAM"/>
    <property type="match status" value="1"/>
</dbReference>
<dbReference type="EMBL" id="QGQD01000104">
    <property type="protein sequence ID" value="TLC98146.1"/>
    <property type="molecule type" value="Genomic_DNA"/>
</dbReference>
<dbReference type="InterPro" id="IPR050377">
    <property type="entry name" value="Radical_SAM_PqqE_MftC-like"/>
</dbReference>
<evidence type="ECO:0000313" key="9">
    <source>
        <dbReference type="Proteomes" id="UP000306509"/>
    </source>
</evidence>
<evidence type="ECO:0000313" key="8">
    <source>
        <dbReference type="EMBL" id="TLC98146.1"/>
    </source>
</evidence>
<keyword evidence="5" id="KW-0408">Iron</keyword>
<dbReference type="SFLD" id="SFLDG01067">
    <property type="entry name" value="SPASM/twitch_domain_containing"/>
    <property type="match status" value="1"/>
</dbReference>
<dbReference type="InterPro" id="IPR023885">
    <property type="entry name" value="4Fe4S-binding_SPASM_dom"/>
</dbReference>
<evidence type="ECO:0000256" key="2">
    <source>
        <dbReference type="ARBA" id="ARBA00022485"/>
    </source>
</evidence>
<proteinExistence type="predicted"/>
<dbReference type="Pfam" id="PF04055">
    <property type="entry name" value="Radical_SAM"/>
    <property type="match status" value="1"/>
</dbReference>
<dbReference type="InterPro" id="IPR034391">
    <property type="entry name" value="AdoMet-like_SPASM_containing"/>
</dbReference>
<sequence>MKSVIAPKYNRQAGETQIALKDMPDVVTLWATGRCNFKCRYCIQSADEKVKRLESFPIDQMMSWDTFLKCVGQIQEFGKKLTAIVFCGVGEPLLNPRLEEMIRYIKQYHVAGYAEVVTNAALLTEERSLALIDAGLDFLSVSIQGVSTKSYFETCGVSLNIDTLVKRLTFFANHKTNCHLHVKTVDIALKNRQEYQQFADLFGDIADSIFVDHAIPLFKNIDYTKILVQERDQYTGELLKRQEKHPCALLFNAVYVQPDGRVVPCCTTPNPVIYGSIYEDSIKSIWEGNLRKRFMIQHLKGNRKTYSACRDCVQPEILSSPEGVANLCIENMILELSKK</sequence>
<dbReference type="InterPro" id="IPR007197">
    <property type="entry name" value="rSAM"/>
</dbReference>
<dbReference type="GO" id="GO:0046872">
    <property type="term" value="F:metal ion binding"/>
    <property type="evidence" value="ECO:0007669"/>
    <property type="project" value="UniProtKB-KW"/>
</dbReference>
<dbReference type="InterPro" id="IPR058240">
    <property type="entry name" value="rSAM_sf"/>
</dbReference>
<dbReference type="SUPFAM" id="SSF102114">
    <property type="entry name" value="Radical SAM enzymes"/>
    <property type="match status" value="1"/>
</dbReference>
<gene>
    <name evidence="8" type="ORF">DSM106044_05052</name>
</gene>
<evidence type="ECO:0000256" key="3">
    <source>
        <dbReference type="ARBA" id="ARBA00022691"/>
    </source>
</evidence>
<name>A0A4U8Q0S5_9FIRM</name>
<feature type="domain" description="Radical SAM core" evidence="7">
    <location>
        <begin position="21"/>
        <end position="248"/>
    </location>
</feature>
<evidence type="ECO:0000256" key="1">
    <source>
        <dbReference type="ARBA" id="ARBA00001966"/>
    </source>
</evidence>
<dbReference type="PROSITE" id="PS51918">
    <property type="entry name" value="RADICAL_SAM"/>
    <property type="match status" value="1"/>
</dbReference>
<organism evidence="8 9">
    <name type="scientific">Robinsoniella peoriensis</name>
    <dbReference type="NCBI Taxonomy" id="180332"/>
    <lineage>
        <taxon>Bacteria</taxon>
        <taxon>Bacillati</taxon>
        <taxon>Bacillota</taxon>
        <taxon>Clostridia</taxon>
        <taxon>Lachnospirales</taxon>
        <taxon>Lachnospiraceae</taxon>
        <taxon>Robinsoniella</taxon>
    </lineage>
</organism>
<keyword evidence="2" id="KW-0004">4Fe-4S</keyword>
<dbReference type="PANTHER" id="PTHR11228:SF35">
    <property type="entry name" value="MOLYBDENUM COFACTOR BIOSYNTHESIS PROTEIN A-RELATED"/>
    <property type="match status" value="1"/>
</dbReference>
<dbReference type="AlphaFoldDB" id="A0A4U8Q0S5"/>